<name>Q1JM94_STRPC</name>
<dbReference type="KEGG" id="spk:MGAS9429_Spy0730"/>
<dbReference type="AlphaFoldDB" id="Q1JM94"/>
<proteinExistence type="predicted"/>
<sequence>MGCSLHYGASFLLLREEKSSKKVKSTEKLDRNIQKIYNTNY</sequence>
<evidence type="ECO:0008006" key="3">
    <source>
        <dbReference type="Google" id="ProtNLM"/>
    </source>
</evidence>
<accession>Q1JM94</accession>
<evidence type="ECO:0000313" key="1">
    <source>
        <dbReference type="EMBL" id="ABF31918.1"/>
    </source>
</evidence>
<gene>
    <name evidence="1" type="ordered locus">MGAS9429_Spy0730</name>
</gene>
<dbReference type="Proteomes" id="UP000002433">
    <property type="component" value="Chromosome"/>
</dbReference>
<reference evidence="1 2" key="1">
    <citation type="journal article" date="2006" name="Proc. Natl. Acad. Sci. U.S.A.">
        <title>Molecular genetic anatomy of inter- and intraserotype variation in the human bacterial pathogen group A Streptococcus.</title>
        <authorList>
            <person name="Beres S.B."/>
            <person name="Richter E.W."/>
            <person name="Nagiec M.J."/>
            <person name="Sumby P."/>
            <person name="Porcella S.F."/>
            <person name="DeLeo F.R."/>
            <person name="Musser J.M."/>
        </authorList>
    </citation>
    <scope>NUCLEOTIDE SEQUENCE [LARGE SCALE GENOMIC DNA]</scope>
    <source>
        <strain evidence="1 2">MGAS9429</strain>
    </source>
</reference>
<protein>
    <recommendedName>
        <fullName evidence="3">Phage protein</fullName>
    </recommendedName>
</protein>
<dbReference type="EMBL" id="CP000259">
    <property type="protein sequence ID" value="ABF31918.1"/>
    <property type="molecule type" value="Genomic_DNA"/>
</dbReference>
<evidence type="ECO:0000313" key="2">
    <source>
        <dbReference type="Proteomes" id="UP000002433"/>
    </source>
</evidence>
<dbReference type="HOGENOM" id="CLU_3277415_0_0_9"/>
<organism evidence="1 2">
    <name type="scientific">Streptococcus pyogenes serotype M12 (strain MGAS9429)</name>
    <dbReference type="NCBI Taxonomy" id="370551"/>
    <lineage>
        <taxon>Bacteria</taxon>
        <taxon>Bacillati</taxon>
        <taxon>Bacillota</taxon>
        <taxon>Bacilli</taxon>
        <taxon>Lactobacillales</taxon>
        <taxon>Streptococcaceae</taxon>
        <taxon>Streptococcus</taxon>
    </lineage>
</organism>